<feature type="active site" evidence="4">
    <location>
        <position position="26"/>
    </location>
</feature>
<dbReference type="InterPro" id="IPR017867">
    <property type="entry name" value="Tyr_phospatase_low_mol_wt"/>
</dbReference>
<sequence length="203" mass="21234">MSGGGPTGAGVAGARVLTVCTGNICRSPFMERALQAELDRSWGPGVVEVRSAGTGAMVGEPMNPPALRLLEAAGYSADGFVARALTPEIVASADLVLTATRRHRGLVAQMHPRALRYTFTLRELADLVSDLPREAYAAGDAGEHVRALVQAAAGRRGLRPPLSDEDADVVDPYRREAVVFDTMSAQVMSALPQVAAALGRADG</sequence>
<dbReference type="AlphaFoldDB" id="A0A1H9VLN6"/>
<dbReference type="PANTHER" id="PTHR11717">
    <property type="entry name" value="LOW MOLECULAR WEIGHT PROTEIN TYROSINE PHOSPHATASE"/>
    <property type="match status" value="1"/>
</dbReference>
<name>A0A1H9VLN6_9MICO</name>
<gene>
    <name evidence="6" type="ORF">SAMN05216199_2413</name>
</gene>
<dbReference type="GO" id="GO:0004725">
    <property type="term" value="F:protein tyrosine phosphatase activity"/>
    <property type="evidence" value="ECO:0007669"/>
    <property type="project" value="InterPro"/>
</dbReference>
<dbReference type="OrthoDB" id="9784339at2"/>
<keyword evidence="3" id="KW-0904">Protein phosphatase</keyword>
<evidence type="ECO:0000313" key="6">
    <source>
        <dbReference type="EMBL" id="SES22428.1"/>
    </source>
</evidence>
<comment type="similarity">
    <text evidence="1">Belongs to the low molecular weight phosphotyrosine protein phosphatase family.</text>
</comment>
<dbReference type="RefSeq" id="WP_091758443.1">
    <property type="nucleotide sequence ID" value="NZ_FOHB01000004.1"/>
</dbReference>
<reference evidence="7" key="1">
    <citation type="submission" date="2016-10" db="EMBL/GenBank/DDBJ databases">
        <authorList>
            <person name="Varghese N."/>
            <person name="Submissions S."/>
        </authorList>
    </citation>
    <scope>NUCLEOTIDE SEQUENCE [LARGE SCALE GENOMIC DNA]</scope>
    <source>
        <strain evidence="7">CGMCC 1.6963</strain>
    </source>
</reference>
<dbReference type="Gene3D" id="3.40.50.2300">
    <property type="match status" value="1"/>
</dbReference>
<dbReference type="InterPro" id="IPR023485">
    <property type="entry name" value="Ptyr_pPase"/>
</dbReference>
<dbReference type="SUPFAM" id="SSF52788">
    <property type="entry name" value="Phosphotyrosine protein phosphatases I"/>
    <property type="match status" value="1"/>
</dbReference>
<feature type="active site" description="Nucleophile" evidence="4">
    <location>
        <position position="20"/>
    </location>
</feature>
<protein>
    <submittedName>
        <fullName evidence="6">Protein-tyrosine phosphatase</fullName>
    </submittedName>
</protein>
<evidence type="ECO:0000256" key="2">
    <source>
        <dbReference type="ARBA" id="ARBA00022801"/>
    </source>
</evidence>
<feature type="domain" description="Phosphotyrosine protein phosphatase I" evidence="5">
    <location>
        <begin position="14"/>
        <end position="197"/>
    </location>
</feature>
<accession>A0A1H9VLN6</accession>
<dbReference type="EMBL" id="FOHB01000004">
    <property type="protein sequence ID" value="SES22428.1"/>
    <property type="molecule type" value="Genomic_DNA"/>
</dbReference>
<organism evidence="6 7">
    <name type="scientific">Pedococcus cremeus</name>
    <dbReference type="NCBI Taxonomy" id="587636"/>
    <lineage>
        <taxon>Bacteria</taxon>
        <taxon>Bacillati</taxon>
        <taxon>Actinomycetota</taxon>
        <taxon>Actinomycetes</taxon>
        <taxon>Micrococcales</taxon>
        <taxon>Intrasporangiaceae</taxon>
        <taxon>Pedococcus</taxon>
    </lineage>
</organism>
<dbReference type="Pfam" id="PF01451">
    <property type="entry name" value="LMWPc"/>
    <property type="match status" value="1"/>
</dbReference>
<dbReference type="InterPro" id="IPR036196">
    <property type="entry name" value="Ptyr_pPase_sf"/>
</dbReference>
<evidence type="ECO:0000313" key="7">
    <source>
        <dbReference type="Proteomes" id="UP000199019"/>
    </source>
</evidence>
<dbReference type="PANTHER" id="PTHR11717:SF31">
    <property type="entry name" value="LOW MOLECULAR WEIGHT PROTEIN-TYROSINE-PHOSPHATASE ETP-RELATED"/>
    <property type="match status" value="1"/>
</dbReference>
<evidence type="ECO:0000256" key="3">
    <source>
        <dbReference type="ARBA" id="ARBA00022912"/>
    </source>
</evidence>
<keyword evidence="2" id="KW-0378">Hydrolase</keyword>
<dbReference type="PRINTS" id="PR00719">
    <property type="entry name" value="LMWPTPASE"/>
</dbReference>
<dbReference type="Proteomes" id="UP000199019">
    <property type="component" value="Unassembled WGS sequence"/>
</dbReference>
<dbReference type="STRING" id="587636.SAMN05216199_2413"/>
<keyword evidence="7" id="KW-1185">Reference proteome</keyword>
<proteinExistence type="inferred from homology"/>
<evidence type="ECO:0000259" key="5">
    <source>
        <dbReference type="SMART" id="SM00226"/>
    </source>
</evidence>
<dbReference type="SMART" id="SM00226">
    <property type="entry name" value="LMWPc"/>
    <property type="match status" value="1"/>
</dbReference>
<dbReference type="InterPro" id="IPR050438">
    <property type="entry name" value="LMW_PTPase"/>
</dbReference>
<evidence type="ECO:0000256" key="4">
    <source>
        <dbReference type="PIRSR" id="PIRSR617867-1"/>
    </source>
</evidence>
<evidence type="ECO:0000256" key="1">
    <source>
        <dbReference type="ARBA" id="ARBA00011063"/>
    </source>
</evidence>